<reference evidence="1" key="1">
    <citation type="submission" date="2022-04" db="EMBL/GenBank/DDBJ databases">
        <title>Jade perch genome.</title>
        <authorList>
            <person name="Chao B."/>
        </authorList>
    </citation>
    <scope>NUCLEOTIDE SEQUENCE</scope>
    <source>
        <strain evidence="1">CB-2022</strain>
    </source>
</reference>
<dbReference type="Proteomes" id="UP000831701">
    <property type="component" value="Chromosome 11"/>
</dbReference>
<comment type="caution">
    <text evidence="1">The sequence shown here is derived from an EMBL/GenBank/DDBJ whole genome shotgun (WGS) entry which is preliminary data.</text>
</comment>
<name>A0ACB8WEA5_9TELE</name>
<evidence type="ECO:0000313" key="1">
    <source>
        <dbReference type="EMBL" id="KAI3366089.1"/>
    </source>
</evidence>
<dbReference type="EMBL" id="CM041541">
    <property type="protein sequence ID" value="KAI3366089.1"/>
    <property type="molecule type" value="Genomic_DNA"/>
</dbReference>
<sequence length="532" mass="56586">MKDTEDVPERLWLLPPLETSECPGRFTVQQLCTPNGASARQMHKTEKTPRSLPRSLARCKESNGRARLRGGVTGNRERSRQGGLKPAEIPLHTPVETLGFDPGIAALYFEGENAHFTDRGRDPEFKGGDLSRHHAARNFLTTPVRPQLAFHIFALFILSSRVYSPSNSLFLSPFFLAARPTVSPRPSRVYRSPPSCSPITVPRLAQSVDPFDMRQERASSHGKNHAQRCAVTRLRRACKQGRGGPAIAGPSLFHGPNGRLSSLPPAAAASEERERSGVVESSQCFTYPAATLRHESPVRGHTDSAPFSRQDNSDNSSNGALGAGKTLGRYDKGIDLDSFCHIPTISTIITITAEPPPPSIPPPPSLCAPDPRPPGMFAADCDGAVPAKLAHSLHLSINGGDARGAARLAGALSEKGGDGKEGGGGGSSGMKGGFTSGVNHESESCVVDGPFSSVVAGRDGEKDGRDELIVDRPEGRNEKGEEEVEGGGRPDLGTPRFPADPLAARAGTPNSLNLPCAGRLWANRAKTQGLEL</sequence>
<keyword evidence="2" id="KW-1185">Reference proteome</keyword>
<evidence type="ECO:0000313" key="2">
    <source>
        <dbReference type="Proteomes" id="UP000831701"/>
    </source>
</evidence>
<gene>
    <name evidence="1" type="ORF">L3Q82_009913</name>
</gene>
<proteinExistence type="predicted"/>
<organism evidence="1 2">
    <name type="scientific">Scortum barcoo</name>
    <name type="common">barcoo grunter</name>
    <dbReference type="NCBI Taxonomy" id="214431"/>
    <lineage>
        <taxon>Eukaryota</taxon>
        <taxon>Metazoa</taxon>
        <taxon>Chordata</taxon>
        <taxon>Craniata</taxon>
        <taxon>Vertebrata</taxon>
        <taxon>Euteleostomi</taxon>
        <taxon>Actinopterygii</taxon>
        <taxon>Neopterygii</taxon>
        <taxon>Teleostei</taxon>
        <taxon>Neoteleostei</taxon>
        <taxon>Acanthomorphata</taxon>
        <taxon>Eupercaria</taxon>
        <taxon>Centrarchiformes</taxon>
        <taxon>Terapontoidei</taxon>
        <taxon>Terapontidae</taxon>
        <taxon>Scortum</taxon>
    </lineage>
</organism>
<accession>A0ACB8WEA5</accession>
<protein>
    <submittedName>
        <fullName evidence="1">Uncharacterized protein</fullName>
    </submittedName>
</protein>